<dbReference type="InterPro" id="IPR036390">
    <property type="entry name" value="WH_DNA-bd_sf"/>
</dbReference>
<dbReference type="Pfam" id="PF08100">
    <property type="entry name" value="Dimerisation"/>
    <property type="match status" value="1"/>
</dbReference>
<dbReference type="PANTHER" id="PTHR43712:SF2">
    <property type="entry name" value="O-METHYLTRANSFERASE CICE"/>
    <property type="match status" value="1"/>
</dbReference>
<name>A0A329KL38_9MYCO</name>
<evidence type="ECO:0000313" key="6">
    <source>
        <dbReference type="EMBL" id="RAU94671.1"/>
    </source>
</evidence>
<accession>A0A329KL38</accession>
<dbReference type="CDD" id="cd02440">
    <property type="entry name" value="AdoMet_MTases"/>
    <property type="match status" value="1"/>
</dbReference>
<dbReference type="Gene3D" id="1.10.10.10">
    <property type="entry name" value="Winged helix-like DNA-binding domain superfamily/Winged helix DNA-binding domain"/>
    <property type="match status" value="1"/>
</dbReference>
<dbReference type="GO" id="GO:0008171">
    <property type="term" value="F:O-methyltransferase activity"/>
    <property type="evidence" value="ECO:0007669"/>
    <property type="project" value="InterPro"/>
</dbReference>
<keyword evidence="3" id="KW-0949">S-adenosyl-L-methionine</keyword>
<evidence type="ECO:0000256" key="1">
    <source>
        <dbReference type="ARBA" id="ARBA00022603"/>
    </source>
</evidence>
<dbReference type="AlphaFoldDB" id="A0A329KL38"/>
<protein>
    <submittedName>
        <fullName evidence="6">SAM-dependent methyltransferase</fullName>
    </submittedName>
</protein>
<evidence type="ECO:0000259" key="4">
    <source>
        <dbReference type="Pfam" id="PF00891"/>
    </source>
</evidence>
<evidence type="ECO:0000259" key="5">
    <source>
        <dbReference type="Pfam" id="PF08100"/>
    </source>
</evidence>
<keyword evidence="2" id="KW-0808">Transferase</keyword>
<dbReference type="InterPro" id="IPR012967">
    <property type="entry name" value="COMT_dimerisation"/>
</dbReference>
<feature type="domain" description="O-methyltransferase C-terminal" evidence="4">
    <location>
        <begin position="173"/>
        <end position="301"/>
    </location>
</feature>
<dbReference type="InterPro" id="IPR036388">
    <property type="entry name" value="WH-like_DNA-bd_sf"/>
</dbReference>
<dbReference type="PANTHER" id="PTHR43712">
    <property type="entry name" value="PUTATIVE (AFU_ORTHOLOGUE AFUA_4G14580)-RELATED"/>
    <property type="match status" value="1"/>
</dbReference>
<dbReference type="InterPro" id="IPR016461">
    <property type="entry name" value="COMT-like"/>
</dbReference>
<sequence length="347" mass="37374">MHLGLIPDNPAEWKALASGRVPVPFFETHFAFGLARTVMAAAKLGVFESLSSQAATATEVAARCATDPAATHQLLVALAGCGYLQHRCDRYSLTSKARTWLLVESPASLVDAVHFEYDTIDLMDHVEDYVRTGRALDIHRQMSGDRWNLYQRSMRALAGQSAREVAENVPVPCGATDMIDVGGSHGHYSAALCRRHDGLHSVVLDLPEAVRAAAPLLAMENMGSRVTHLAGDALTHDFGVDAYDVILLSNLAHHFSAVANADLFERLGRALRPRGVLAVIEPMRLETGDRVGQFSALSELFFGVTSRSGAWTSRDIAKWQRAAGLRPAGEPLMLGGGSAGLQVATKP</sequence>
<dbReference type="GO" id="GO:0032259">
    <property type="term" value="P:methylation"/>
    <property type="evidence" value="ECO:0007669"/>
    <property type="project" value="UniProtKB-KW"/>
</dbReference>
<dbReference type="InterPro" id="IPR029063">
    <property type="entry name" value="SAM-dependent_MTases_sf"/>
</dbReference>
<dbReference type="EMBL" id="QMEU01000036">
    <property type="protein sequence ID" value="RAU94671.1"/>
    <property type="molecule type" value="Genomic_DNA"/>
</dbReference>
<dbReference type="SUPFAM" id="SSF46785">
    <property type="entry name" value="Winged helix' DNA-binding domain"/>
    <property type="match status" value="1"/>
</dbReference>
<dbReference type="PROSITE" id="PS51683">
    <property type="entry name" value="SAM_OMT_II"/>
    <property type="match status" value="1"/>
</dbReference>
<evidence type="ECO:0000256" key="3">
    <source>
        <dbReference type="ARBA" id="ARBA00022691"/>
    </source>
</evidence>
<gene>
    <name evidence="6" type="ORF">DQP58_13865</name>
</gene>
<dbReference type="Pfam" id="PF00891">
    <property type="entry name" value="Methyltransf_2"/>
    <property type="match status" value="1"/>
</dbReference>
<feature type="domain" description="O-methyltransferase dimerisation" evidence="5">
    <location>
        <begin position="30"/>
        <end position="101"/>
    </location>
</feature>
<reference evidence="6 7" key="1">
    <citation type="submission" date="2018-06" db="EMBL/GenBank/DDBJ databases">
        <title>NTM in soil in Japan.</title>
        <authorList>
            <person name="Ohya K."/>
        </authorList>
    </citation>
    <scope>NUCLEOTIDE SEQUENCE [LARGE SCALE GENOMIC DNA]</scope>
    <source>
        <strain evidence="6 7">GF76</strain>
    </source>
</reference>
<dbReference type="InterPro" id="IPR001077">
    <property type="entry name" value="COMT_C"/>
</dbReference>
<dbReference type="SUPFAM" id="SSF53335">
    <property type="entry name" value="S-adenosyl-L-methionine-dependent methyltransferases"/>
    <property type="match status" value="1"/>
</dbReference>
<dbReference type="Gene3D" id="3.40.50.150">
    <property type="entry name" value="Vaccinia Virus protein VP39"/>
    <property type="match status" value="1"/>
</dbReference>
<proteinExistence type="predicted"/>
<keyword evidence="1 6" id="KW-0489">Methyltransferase</keyword>
<dbReference type="Proteomes" id="UP000250347">
    <property type="component" value="Unassembled WGS sequence"/>
</dbReference>
<dbReference type="GO" id="GO:0046983">
    <property type="term" value="F:protein dimerization activity"/>
    <property type="evidence" value="ECO:0007669"/>
    <property type="project" value="InterPro"/>
</dbReference>
<evidence type="ECO:0000313" key="7">
    <source>
        <dbReference type="Proteomes" id="UP000250347"/>
    </source>
</evidence>
<organism evidence="6 7">
    <name type="scientific">Mycobacterium colombiense</name>
    <dbReference type="NCBI Taxonomy" id="339268"/>
    <lineage>
        <taxon>Bacteria</taxon>
        <taxon>Bacillati</taxon>
        <taxon>Actinomycetota</taxon>
        <taxon>Actinomycetes</taxon>
        <taxon>Mycobacteriales</taxon>
        <taxon>Mycobacteriaceae</taxon>
        <taxon>Mycobacterium</taxon>
        <taxon>Mycobacterium avium complex (MAC)</taxon>
    </lineage>
</organism>
<comment type="caution">
    <text evidence="6">The sequence shown here is derived from an EMBL/GenBank/DDBJ whole genome shotgun (WGS) entry which is preliminary data.</text>
</comment>
<dbReference type="RefSeq" id="WP_112708925.1">
    <property type="nucleotide sequence ID" value="NZ_QMEU01000036.1"/>
</dbReference>
<evidence type="ECO:0000256" key="2">
    <source>
        <dbReference type="ARBA" id="ARBA00022679"/>
    </source>
</evidence>